<gene>
    <name evidence="3" type="ORF">HK105_207106</name>
</gene>
<comment type="caution">
    <text evidence="3">The sequence shown here is derived from an EMBL/GenBank/DDBJ whole genome shotgun (WGS) entry which is preliminary data.</text>
</comment>
<dbReference type="Pfam" id="PF02515">
    <property type="entry name" value="CoA_transf_3"/>
    <property type="match status" value="1"/>
</dbReference>
<dbReference type="Gene3D" id="3.40.50.10540">
    <property type="entry name" value="Crotonobetainyl-coa:carnitine coa-transferase, domain 1"/>
    <property type="match status" value="1"/>
</dbReference>
<sequence length="443" mass="47504">MAAGKQQQQQQALALAGLRVIEFGGLAPGPFAGMVLADFGADVVRINRSDETSTYDVLARGKRSIQLNLKQPAGVDLVLRLLDKADVLIDPYRPGVLERLGLGPDVVLRRNPRLIYARLTGFGQTGPLASMAGHDINYIAITGVLSLLGRKDSAPQFPANIVGALALPSTASPKSDFAGGGMLCVVGILIALFERQKSGKGQVVDAAMVPIDHCSLTQFHGAQVDGATYLSSFIFRMRQKGMWNAPRGENLLDSGAPFYDVYETSDGKFMAVGALEPQFYAELIKGLGLDARKIPKQGDMSRWDELRRIFADTFKSKTRDEWTAVFMGKDACVTPVIDPDEAPLFDANRARSVMVLSADRAAEPDAKDDPLAFEPAAAPRLSRTPARPSRDGVALPEPRIGQHTTEVLAEAGLSEDEIKQALGAGIAGPALRRKAKSKAAAKL</sequence>
<keyword evidence="4" id="KW-1185">Reference proteome</keyword>
<accession>A0ABR4N1G6</accession>
<evidence type="ECO:0008006" key="5">
    <source>
        <dbReference type="Google" id="ProtNLM"/>
    </source>
</evidence>
<evidence type="ECO:0000313" key="3">
    <source>
        <dbReference type="EMBL" id="KAL2913361.1"/>
    </source>
</evidence>
<dbReference type="PANTHER" id="PTHR48228">
    <property type="entry name" value="SUCCINYL-COA--D-CITRAMALATE COA-TRANSFERASE"/>
    <property type="match status" value="1"/>
</dbReference>
<dbReference type="PANTHER" id="PTHR48228:SF5">
    <property type="entry name" value="ALPHA-METHYLACYL-COA RACEMASE"/>
    <property type="match status" value="1"/>
</dbReference>
<dbReference type="InterPro" id="IPR044855">
    <property type="entry name" value="CoA-Trfase_III_dom3_sf"/>
</dbReference>
<name>A0ABR4N1G6_9FUNG</name>
<organism evidence="3 4">
    <name type="scientific">Polyrhizophydium stewartii</name>
    <dbReference type="NCBI Taxonomy" id="2732419"/>
    <lineage>
        <taxon>Eukaryota</taxon>
        <taxon>Fungi</taxon>
        <taxon>Fungi incertae sedis</taxon>
        <taxon>Chytridiomycota</taxon>
        <taxon>Chytridiomycota incertae sedis</taxon>
        <taxon>Chytridiomycetes</taxon>
        <taxon>Rhizophydiales</taxon>
        <taxon>Rhizophydiales incertae sedis</taxon>
        <taxon>Polyrhizophydium</taxon>
    </lineage>
</organism>
<protein>
    <recommendedName>
        <fullName evidence="5">Alpha-methylacyl-CoA racemase</fullName>
    </recommendedName>
</protein>
<proteinExistence type="inferred from homology"/>
<feature type="region of interest" description="Disordered" evidence="2">
    <location>
        <begin position="364"/>
        <end position="402"/>
    </location>
</feature>
<dbReference type="InterPro" id="IPR003673">
    <property type="entry name" value="CoA-Trfase_fam_III"/>
</dbReference>
<comment type="similarity">
    <text evidence="1">Belongs to the CoA-transferase III family.</text>
</comment>
<dbReference type="Gene3D" id="3.30.1540.10">
    <property type="entry name" value="formyl-coa transferase, domain 3"/>
    <property type="match status" value="1"/>
</dbReference>
<dbReference type="SUPFAM" id="SSF89796">
    <property type="entry name" value="CoA-transferase family III (CaiB/BaiF)"/>
    <property type="match status" value="1"/>
</dbReference>
<dbReference type="InterPro" id="IPR023606">
    <property type="entry name" value="CoA-Trfase_III_dom_1_sf"/>
</dbReference>
<dbReference type="Proteomes" id="UP001527925">
    <property type="component" value="Unassembled WGS sequence"/>
</dbReference>
<reference evidence="3 4" key="1">
    <citation type="submission" date="2023-09" db="EMBL/GenBank/DDBJ databases">
        <title>Pangenome analysis of Batrachochytrium dendrobatidis and related Chytrids.</title>
        <authorList>
            <person name="Yacoub M.N."/>
            <person name="Stajich J.E."/>
            <person name="James T.Y."/>
        </authorList>
    </citation>
    <scope>NUCLEOTIDE SEQUENCE [LARGE SCALE GENOMIC DNA]</scope>
    <source>
        <strain evidence="3 4">JEL0888</strain>
    </source>
</reference>
<evidence type="ECO:0000256" key="2">
    <source>
        <dbReference type="SAM" id="MobiDB-lite"/>
    </source>
</evidence>
<evidence type="ECO:0000313" key="4">
    <source>
        <dbReference type="Proteomes" id="UP001527925"/>
    </source>
</evidence>
<evidence type="ECO:0000256" key="1">
    <source>
        <dbReference type="ARBA" id="ARBA00008383"/>
    </source>
</evidence>
<dbReference type="InterPro" id="IPR050509">
    <property type="entry name" value="CoA-transferase_III"/>
</dbReference>
<dbReference type="EMBL" id="JADGIZ020000047">
    <property type="protein sequence ID" value="KAL2913361.1"/>
    <property type="molecule type" value="Genomic_DNA"/>
</dbReference>